<dbReference type="InterPro" id="IPR018309">
    <property type="entry name" value="Tscrpt_reg_PadR_C"/>
</dbReference>
<dbReference type="RefSeq" id="WP_232183157.1">
    <property type="nucleotide sequence ID" value="NZ_JAIOAP010000001.1"/>
</dbReference>
<evidence type="ECO:0000313" key="3">
    <source>
        <dbReference type="EMBL" id="MEQ4480868.1"/>
    </source>
</evidence>
<evidence type="ECO:0000313" key="4">
    <source>
        <dbReference type="Proteomes" id="UP001493487"/>
    </source>
</evidence>
<name>A0ABV1KL76_9BACL</name>
<dbReference type="Pfam" id="PF03551">
    <property type="entry name" value="PadR"/>
    <property type="match status" value="1"/>
</dbReference>
<feature type="domain" description="Transcription regulator PadR C-terminal" evidence="2">
    <location>
        <begin position="89"/>
        <end position="179"/>
    </location>
</feature>
<dbReference type="Gene3D" id="1.10.10.10">
    <property type="entry name" value="Winged helix-like DNA-binding domain superfamily/Winged helix DNA-binding domain"/>
    <property type="match status" value="1"/>
</dbReference>
<dbReference type="SUPFAM" id="SSF46785">
    <property type="entry name" value="Winged helix' DNA-binding domain"/>
    <property type="match status" value="1"/>
</dbReference>
<evidence type="ECO:0000259" key="1">
    <source>
        <dbReference type="Pfam" id="PF03551"/>
    </source>
</evidence>
<comment type="caution">
    <text evidence="3">The sequence shown here is derived from an EMBL/GenBank/DDBJ whole genome shotgun (WGS) entry which is preliminary data.</text>
</comment>
<dbReference type="InterPro" id="IPR005149">
    <property type="entry name" value="Tscrpt_reg_PadR_N"/>
</dbReference>
<accession>A0ABV1KL76</accession>
<dbReference type="PANTHER" id="PTHR43252">
    <property type="entry name" value="TRANSCRIPTIONAL REGULATOR YQJI"/>
    <property type="match status" value="1"/>
</dbReference>
<dbReference type="EMBL" id="JASKHM010000001">
    <property type="protein sequence ID" value="MEQ4480868.1"/>
    <property type="molecule type" value="Genomic_DNA"/>
</dbReference>
<reference evidence="3 4" key="1">
    <citation type="journal article" date="2023" name="Genome Announc.">
        <title>Pan-Genome Analyses of the Genus Cohnella and Proposal of the Novel Species Cohnella silvisoli sp. nov., Isolated from Forest Soil.</title>
        <authorList>
            <person name="Wang C."/>
            <person name="Mao L."/>
            <person name="Bao G."/>
            <person name="Zhu H."/>
        </authorList>
    </citation>
    <scope>NUCLEOTIDE SEQUENCE [LARGE SCALE GENOMIC DNA]</scope>
    <source>
        <strain evidence="3 4">NL03-T5-1</strain>
    </source>
</reference>
<dbReference type="Proteomes" id="UP001493487">
    <property type="component" value="Unassembled WGS sequence"/>
</dbReference>
<feature type="domain" description="Transcription regulator PadR N-terminal" evidence="1">
    <location>
        <begin position="8"/>
        <end position="78"/>
    </location>
</feature>
<dbReference type="Gene3D" id="6.10.140.190">
    <property type="match status" value="1"/>
</dbReference>
<keyword evidence="4" id="KW-1185">Reference proteome</keyword>
<dbReference type="Pfam" id="PF10400">
    <property type="entry name" value="Vir_act_alpha_C"/>
    <property type="match status" value="1"/>
</dbReference>
<dbReference type="InterPro" id="IPR036390">
    <property type="entry name" value="WH_DNA-bd_sf"/>
</dbReference>
<organism evidence="3 4">
    <name type="scientific">Cohnella silvisoli</name>
    <dbReference type="NCBI Taxonomy" id="2873699"/>
    <lineage>
        <taxon>Bacteria</taxon>
        <taxon>Bacillati</taxon>
        <taxon>Bacillota</taxon>
        <taxon>Bacilli</taxon>
        <taxon>Bacillales</taxon>
        <taxon>Paenibacillaceae</taxon>
        <taxon>Cohnella</taxon>
    </lineage>
</organism>
<dbReference type="PANTHER" id="PTHR43252:SF4">
    <property type="entry name" value="TRANSCRIPTIONAL REGULATORY PROTEIN"/>
    <property type="match status" value="1"/>
</dbReference>
<proteinExistence type="predicted"/>
<sequence length="191" mass="22020">MNTLSYGLLSFLSRSSCSGYDLMLQIQPFWPAKHSQIYPLLAQLEKDEYVQYEHISQSDKPDKKVYSLTDKGIEALREWLSEPASDPVMRDDLYLKVFCMSLVDSNTARNLFINRLQHYQQKKLKFDNKLPQLQCMTGLPPDEIPSFDSPFFGAYLLLQKAISVNDANIKWCEWALEQIASPAAEKRDSVE</sequence>
<evidence type="ECO:0000259" key="2">
    <source>
        <dbReference type="Pfam" id="PF10400"/>
    </source>
</evidence>
<dbReference type="InterPro" id="IPR036388">
    <property type="entry name" value="WH-like_DNA-bd_sf"/>
</dbReference>
<protein>
    <submittedName>
        <fullName evidence="3">PadR family transcriptional regulator</fullName>
    </submittedName>
</protein>
<gene>
    <name evidence="3" type="ORF">QJS35_00525</name>
</gene>